<feature type="transmembrane region" description="Helical" evidence="5">
    <location>
        <begin position="248"/>
        <end position="268"/>
    </location>
</feature>
<keyword evidence="2 5" id="KW-0812">Transmembrane</keyword>
<feature type="domain" description="Amino acid transporter transmembrane" evidence="6">
    <location>
        <begin position="4"/>
        <end position="322"/>
    </location>
</feature>
<evidence type="ECO:0000256" key="4">
    <source>
        <dbReference type="ARBA" id="ARBA00023136"/>
    </source>
</evidence>
<dbReference type="GO" id="GO:0005774">
    <property type="term" value="C:vacuolar membrane"/>
    <property type="evidence" value="ECO:0007669"/>
    <property type="project" value="TreeGrafter"/>
</dbReference>
<dbReference type="OrthoDB" id="1684102at2759"/>
<organism evidence="7">
    <name type="scientific">Blastocystis hominis</name>
    <dbReference type="NCBI Taxonomy" id="12968"/>
    <lineage>
        <taxon>Eukaryota</taxon>
        <taxon>Sar</taxon>
        <taxon>Stramenopiles</taxon>
        <taxon>Bigyra</taxon>
        <taxon>Opalozoa</taxon>
        <taxon>Opalinata</taxon>
        <taxon>Blastocystidae</taxon>
        <taxon>Blastocystis</taxon>
    </lineage>
</organism>
<protein>
    <recommendedName>
        <fullName evidence="6">Amino acid transporter transmembrane domain-containing protein</fullName>
    </recommendedName>
</protein>
<feature type="transmembrane region" description="Helical" evidence="5">
    <location>
        <begin position="12"/>
        <end position="37"/>
    </location>
</feature>
<dbReference type="GeneID" id="24918509"/>
<dbReference type="AlphaFoldDB" id="D8LYX1"/>
<dbReference type="PANTHER" id="PTHR22950">
    <property type="entry name" value="AMINO ACID TRANSPORTER"/>
    <property type="match status" value="1"/>
</dbReference>
<dbReference type="Proteomes" id="UP000008312">
    <property type="component" value="Unassembled WGS sequence"/>
</dbReference>
<evidence type="ECO:0000313" key="7">
    <source>
        <dbReference type="EMBL" id="CBK21010.2"/>
    </source>
</evidence>
<name>D8LYX1_BLAHO</name>
<accession>D8LYX1</accession>
<comment type="subcellular location">
    <subcellularLocation>
        <location evidence="1">Membrane</location>
        <topology evidence="1">Multi-pass membrane protein</topology>
    </subcellularLocation>
</comment>
<proteinExistence type="predicted"/>
<feature type="transmembrane region" description="Helical" evidence="5">
    <location>
        <begin position="57"/>
        <end position="74"/>
    </location>
</feature>
<evidence type="ECO:0000256" key="1">
    <source>
        <dbReference type="ARBA" id="ARBA00004141"/>
    </source>
</evidence>
<keyword evidence="8" id="KW-1185">Reference proteome</keyword>
<evidence type="ECO:0000256" key="2">
    <source>
        <dbReference type="ARBA" id="ARBA00022692"/>
    </source>
</evidence>
<feature type="transmembrane region" description="Helical" evidence="5">
    <location>
        <begin position="81"/>
        <end position="103"/>
    </location>
</feature>
<evidence type="ECO:0000256" key="5">
    <source>
        <dbReference type="SAM" id="Phobius"/>
    </source>
</evidence>
<keyword evidence="4 5" id="KW-0472">Membrane</keyword>
<keyword evidence="3 5" id="KW-1133">Transmembrane helix</keyword>
<dbReference type="PANTHER" id="PTHR22950:SF349">
    <property type="entry name" value="AMINO ACID TRANSPORTER TRANSMEMBRANE DOMAIN-CONTAINING PROTEIN"/>
    <property type="match status" value="1"/>
</dbReference>
<dbReference type="EMBL" id="FN668640">
    <property type="protein sequence ID" value="CBK21010.2"/>
    <property type="molecule type" value="Genomic_DNA"/>
</dbReference>
<feature type="transmembrane region" description="Helical" evidence="5">
    <location>
        <begin position="153"/>
        <end position="179"/>
    </location>
</feature>
<dbReference type="GO" id="GO:0015179">
    <property type="term" value="F:L-amino acid transmembrane transporter activity"/>
    <property type="evidence" value="ECO:0007669"/>
    <property type="project" value="TreeGrafter"/>
</dbReference>
<feature type="transmembrane region" description="Helical" evidence="5">
    <location>
        <begin position="123"/>
        <end position="141"/>
    </location>
</feature>
<feature type="transmembrane region" description="Helical" evidence="5">
    <location>
        <begin position="305"/>
        <end position="327"/>
    </location>
</feature>
<feature type="transmembrane region" description="Helical" evidence="5">
    <location>
        <begin position="199"/>
        <end position="227"/>
    </location>
</feature>
<sequence>MLMMEEAMGTFGVILLDFCYLITLVGGGLFVNVQIVFSDLLSGLPWEDWGFKIASSKFFWGAVYFIVVIPLSLLRDLSSMSFMSIGGLVALLSSIIIYVVYGGLHFKINFETSFLWPKSLSEFANMFGVCCLCFAVPFYGTSSQRSMDDKSKFGGVLYGSLLFSGFFYILVGVGCSLLYNRAPGGIAEIFIENIDHKSWFYFIAAGLLSLNSLFSYPIIAYPPVLCLETLLHDDTNEDKLFVKSWKKWLVRIGMLLVVVIFATCFSAFKSIISFVGGFAVTFGCFALPSFLHWKLIPDLSTTQKVVDWVLVVLGLILMVVITLLNIFHF</sequence>
<dbReference type="InterPro" id="IPR013057">
    <property type="entry name" value="AA_transpt_TM"/>
</dbReference>
<feature type="transmembrane region" description="Helical" evidence="5">
    <location>
        <begin position="274"/>
        <end position="293"/>
    </location>
</feature>
<evidence type="ECO:0000313" key="8">
    <source>
        <dbReference type="Proteomes" id="UP000008312"/>
    </source>
</evidence>
<gene>
    <name evidence="7" type="ORF">GSBLH_T00001236001</name>
</gene>
<dbReference type="InParanoid" id="D8LYX1"/>
<dbReference type="RefSeq" id="XP_012895058.1">
    <property type="nucleotide sequence ID" value="XM_013039604.1"/>
</dbReference>
<reference evidence="7" key="1">
    <citation type="submission" date="2010-02" db="EMBL/GenBank/DDBJ databases">
        <title>Sequencing and annotation of the Blastocystis hominis genome.</title>
        <authorList>
            <person name="Wincker P."/>
        </authorList>
    </citation>
    <scope>NUCLEOTIDE SEQUENCE</scope>
    <source>
        <strain evidence="7">Singapore isolate B</strain>
    </source>
</reference>
<dbReference type="Pfam" id="PF01490">
    <property type="entry name" value="Aa_trans"/>
    <property type="match status" value="1"/>
</dbReference>
<evidence type="ECO:0000256" key="3">
    <source>
        <dbReference type="ARBA" id="ARBA00022989"/>
    </source>
</evidence>
<evidence type="ECO:0000259" key="6">
    <source>
        <dbReference type="Pfam" id="PF01490"/>
    </source>
</evidence>